<keyword evidence="1" id="KW-0472">Membrane</keyword>
<dbReference type="AlphaFoldDB" id="A0A8H4P2C9"/>
<evidence type="ECO:0000313" key="2">
    <source>
        <dbReference type="EMBL" id="KAF4459944.1"/>
    </source>
</evidence>
<reference evidence="2 3" key="1">
    <citation type="submission" date="2020-01" db="EMBL/GenBank/DDBJ databases">
        <title>Identification and distribution of gene clusters putatively required for synthesis of sphingolipid metabolism inhibitors in phylogenetically diverse species of the filamentous fungus Fusarium.</title>
        <authorList>
            <person name="Kim H.-S."/>
            <person name="Busman M."/>
            <person name="Brown D.W."/>
            <person name="Divon H."/>
            <person name="Uhlig S."/>
            <person name="Proctor R.H."/>
        </authorList>
    </citation>
    <scope>NUCLEOTIDE SEQUENCE [LARGE SCALE GENOMIC DNA]</scope>
    <source>
        <strain evidence="2 3">NRRL 20459</strain>
    </source>
</reference>
<accession>A0A8H4P2C9</accession>
<feature type="transmembrane region" description="Helical" evidence="1">
    <location>
        <begin position="545"/>
        <end position="567"/>
    </location>
</feature>
<comment type="caution">
    <text evidence="2">The sequence shown here is derived from an EMBL/GenBank/DDBJ whole genome shotgun (WGS) entry which is preliminary data.</text>
</comment>
<protein>
    <submittedName>
        <fullName evidence="2">Uncharacterized protein</fullName>
    </submittedName>
</protein>
<sequence>MVSPDNESETQTEPVLNVAEHKRQDDIILPTAKAPNQEITEVVHPEPVADEESGPQENARRVTMAFYLSSWPLVLHFFMSLAVFLVLTQFVDQFMVDDSLSGTSWKTAFEHHQLRVSDITTIVSTGVKIQQLLASAWALDATWRCTFLLLRNQGLSINSFKKMISFKLPTTFNGPGSLVPMVVLLLMLPTALISPVITGAVDWNTSSRYAPAEKLPLAIGNRTPANWTAYLKTARAEKWALRSQGRLNELWQGNQWTEGDWKNGQQHRVLAPKLITPRTNPIPPGSRVKGALLPHLKVHKIEWDQLPWSKDITDLRDSEERRYNLNLAEGRARWHDYANHGKVLIYNQDVWNSSDKFCSPAAEDCRLPTPEVFRGTIKALVLFKILQNADSCLLLSPTTFGNISSVARFDRLSKSFEYTLKDRKCYISATLHITAGMIKPDRAEYATSQHIEAKGEYRGKIMPSLWSREALYRLPDLSIATTITNVSHIPTWDNLEGYVKIVTTMAYSASWGQLSNFYQSPESSDLEVEERIGAQQAQVDKVRALIWLGFNLLFTLSGIFLMAYQVFVGNPMVIEGPVEALLTPISPELAEMPREGLEAKGAKLKLSSTGDCRYELMQIS</sequence>
<organism evidence="2 3">
    <name type="scientific">Fusarium albosuccineum</name>
    <dbReference type="NCBI Taxonomy" id="1237068"/>
    <lineage>
        <taxon>Eukaryota</taxon>
        <taxon>Fungi</taxon>
        <taxon>Dikarya</taxon>
        <taxon>Ascomycota</taxon>
        <taxon>Pezizomycotina</taxon>
        <taxon>Sordariomycetes</taxon>
        <taxon>Hypocreomycetidae</taxon>
        <taxon>Hypocreales</taxon>
        <taxon>Nectriaceae</taxon>
        <taxon>Fusarium</taxon>
        <taxon>Fusarium decemcellulare species complex</taxon>
    </lineage>
</organism>
<keyword evidence="1" id="KW-1133">Transmembrane helix</keyword>
<feature type="transmembrane region" description="Helical" evidence="1">
    <location>
        <begin position="65"/>
        <end position="91"/>
    </location>
</feature>
<keyword evidence="3" id="KW-1185">Reference proteome</keyword>
<proteinExistence type="predicted"/>
<dbReference type="EMBL" id="JAADYS010002053">
    <property type="protein sequence ID" value="KAF4459944.1"/>
    <property type="molecule type" value="Genomic_DNA"/>
</dbReference>
<evidence type="ECO:0000313" key="3">
    <source>
        <dbReference type="Proteomes" id="UP000554235"/>
    </source>
</evidence>
<evidence type="ECO:0000256" key="1">
    <source>
        <dbReference type="SAM" id="Phobius"/>
    </source>
</evidence>
<keyword evidence="1" id="KW-0812">Transmembrane</keyword>
<dbReference type="Proteomes" id="UP000554235">
    <property type="component" value="Unassembled WGS sequence"/>
</dbReference>
<gene>
    <name evidence="2" type="ORF">FALBO_13290</name>
</gene>
<name>A0A8H4P2C9_9HYPO</name>
<feature type="transmembrane region" description="Helical" evidence="1">
    <location>
        <begin position="178"/>
        <end position="201"/>
    </location>
</feature>
<dbReference type="OrthoDB" id="5378430at2759"/>